<protein>
    <submittedName>
        <fullName evidence="3">Glycosyl transferase</fullName>
    </submittedName>
</protein>
<keyword evidence="1" id="KW-0328">Glycosyltransferase</keyword>
<sequence>MDATMPESVRLASIRRVAFVMSNAIGDSLVSMVIVQNLRASGIDVCVFGTPIYALRHWFPHVEIHPLPREADCASRLETFDAVLQMHRHQPFAHLAGAHPHVIDLHDIEYADAPGCMAERFAHFCRTRFGIVTGTTENGITAPATLKHRRYRHRVVIHPEASTDDKRWTRARFITLARRLQALGYEVCFVIAPNERARWSELERLGIAAPAFDDLHALACWLYESGWFIGNDSGIGHLASNLSVPTISLFRRRAVAERWRPAWGTVRVVLPWQWLPTARLKEKFWREALTCRRVIAVFRQLAEQG</sequence>
<dbReference type="InterPro" id="IPR051199">
    <property type="entry name" value="LPS_LOS_Heptosyltrfase"/>
</dbReference>
<organism evidence="3 4">
    <name type="scientific">Paraburkholderia caribensis MBA4</name>
    <dbReference type="NCBI Taxonomy" id="1323664"/>
    <lineage>
        <taxon>Bacteria</taxon>
        <taxon>Pseudomonadati</taxon>
        <taxon>Pseudomonadota</taxon>
        <taxon>Betaproteobacteria</taxon>
        <taxon>Burkholderiales</taxon>
        <taxon>Burkholderiaceae</taxon>
        <taxon>Paraburkholderia</taxon>
    </lineage>
</organism>
<proteinExistence type="predicted"/>
<dbReference type="RefSeq" id="WP_035997822.1">
    <property type="nucleotide sequence ID" value="NZ_CP012747.1"/>
</dbReference>
<dbReference type="GO" id="GO:0005829">
    <property type="term" value="C:cytosol"/>
    <property type="evidence" value="ECO:0007669"/>
    <property type="project" value="TreeGrafter"/>
</dbReference>
<keyword evidence="2 3" id="KW-0808">Transferase</keyword>
<dbReference type="KEGG" id="bcai:K788_0000350"/>
<dbReference type="GeneID" id="69972308"/>
<dbReference type="PANTHER" id="PTHR30160">
    <property type="entry name" value="TETRAACYLDISACCHARIDE 4'-KINASE-RELATED"/>
    <property type="match status" value="1"/>
</dbReference>
<dbReference type="AlphaFoldDB" id="A0A0P0RIN1"/>
<dbReference type="Proteomes" id="UP000019146">
    <property type="component" value="Chromosome 2"/>
</dbReference>
<accession>A0A0P0RIN1</accession>
<evidence type="ECO:0000256" key="2">
    <source>
        <dbReference type="ARBA" id="ARBA00022679"/>
    </source>
</evidence>
<evidence type="ECO:0000313" key="4">
    <source>
        <dbReference type="Proteomes" id="UP000019146"/>
    </source>
</evidence>
<dbReference type="InterPro" id="IPR002201">
    <property type="entry name" value="Glyco_trans_9"/>
</dbReference>
<evidence type="ECO:0000256" key="1">
    <source>
        <dbReference type="ARBA" id="ARBA00022676"/>
    </source>
</evidence>
<dbReference type="GO" id="GO:0008713">
    <property type="term" value="F:ADP-heptose-lipopolysaccharide heptosyltransferase activity"/>
    <property type="evidence" value="ECO:0007669"/>
    <property type="project" value="TreeGrafter"/>
</dbReference>
<dbReference type="Gene3D" id="3.40.50.2000">
    <property type="entry name" value="Glycogen Phosphorylase B"/>
    <property type="match status" value="1"/>
</dbReference>
<dbReference type="Pfam" id="PF01075">
    <property type="entry name" value="Glyco_transf_9"/>
    <property type="match status" value="1"/>
</dbReference>
<dbReference type="GO" id="GO:0009244">
    <property type="term" value="P:lipopolysaccharide core region biosynthetic process"/>
    <property type="evidence" value="ECO:0007669"/>
    <property type="project" value="TreeGrafter"/>
</dbReference>
<name>A0A0P0RIN1_9BURK</name>
<evidence type="ECO:0000313" key="3">
    <source>
        <dbReference type="EMBL" id="ALL68627.1"/>
    </source>
</evidence>
<dbReference type="SUPFAM" id="SSF53756">
    <property type="entry name" value="UDP-Glycosyltransferase/glycogen phosphorylase"/>
    <property type="match status" value="1"/>
</dbReference>
<dbReference type="EMBL" id="CP012747">
    <property type="protein sequence ID" value="ALL68627.1"/>
    <property type="molecule type" value="Genomic_DNA"/>
</dbReference>
<reference evidence="3 4" key="1">
    <citation type="journal article" date="2014" name="Genome Announc.">
        <title>Draft Genome Sequence of the Haloacid-Degrading Burkholderia caribensis Strain MBA4.</title>
        <authorList>
            <person name="Pan Y."/>
            <person name="Kong K.F."/>
            <person name="Tsang J.S."/>
        </authorList>
    </citation>
    <scope>NUCLEOTIDE SEQUENCE [LARGE SCALE GENOMIC DNA]</scope>
    <source>
        <strain evidence="3 4">MBA4</strain>
    </source>
</reference>
<gene>
    <name evidence="3" type="ORF">K788_0000350</name>
</gene>